<keyword evidence="8" id="KW-1185">Reference proteome</keyword>
<dbReference type="EMBL" id="JACHOR010000006">
    <property type="protein sequence ID" value="MBB5747655.1"/>
    <property type="molecule type" value="Genomic_DNA"/>
</dbReference>
<accession>A0A7W9FFS1</accession>
<dbReference type="PANTHER" id="PTHR43301">
    <property type="entry name" value="ARABINAN ENDO-1,5-ALPHA-L-ARABINOSIDASE"/>
    <property type="match status" value="1"/>
</dbReference>
<dbReference type="AlphaFoldDB" id="A0A7W9FFS1"/>
<name>A0A7W9FFS1_9CAUL</name>
<dbReference type="Proteomes" id="UP000545037">
    <property type="component" value="Unassembled WGS sequence"/>
</dbReference>
<reference evidence="7 8" key="1">
    <citation type="submission" date="2020-08" db="EMBL/GenBank/DDBJ databases">
        <title>Genomic Encyclopedia of Type Strains, Phase IV (KMG-IV): sequencing the most valuable type-strain genomes for metagenomic binning, comparative biology and taxonomic classification.</title>
        <authorList>
            <person name="Goeker M."/>
        </authorList>
    </citation>
    <scope>NUCLEOTIDE SEQUENCE [LARGE SCALE GENOMIC DNA]</scope>
    <source>
        <strain evidence="7 8">DSM 4737</strain>
    </source>
</reference>
<dbReference type="InterPro" id="IPR023296">
    <property type="entry name" value="Glyco_hydro_beta-prop_sf"/>
</dbReference>
<protein>
    <submittedName>
        <fullName evidence="7">Uncharacterized protein</fullName>
    </submittedName>
</protein>
<dbReference type="SUPFAM" id="SSF75005">
    <property type="entry name" value="Arabinanase/levansucrase/invertase"/>
    <property type="match status" value="1"/>
</dbReference>
<evidence type="ECO:0000256" key="4">
    <source>
        <dbReference type="ARBA" id="ARBA00023295"/>
    </source>
</evidence>
<dbReference type="CDD" id="cd08983">
    <property type="entry name" value="GH43_Bt3655-like"/>
    <property type="match status" value="1"/>
</dbReference>
<evidence type="ECO:0000313" key="7">
    <source>
        <dbReference type="EMBL" id="MBB5747655.1"/>
    </source>
</evidence>
<dbReference type="PANTHER" id="PTHR43301:SF3">
    <property type="entry name" value="ARABINAN ENDO-1,5-ALPHA-L-ARABINOSIDASE A-RELATED"/>
    <property type="match status" value="1"/>
</dbReference>
<evidence type="ECO:0000256" key="6">
    <source>
        <dbReference type="SAM" id="MobiDB-lite"/>
    </source>
</evidence>
<dbReference type="GO" id="GO:0005975">
    <property type="term" value="P:carbohydrate metabolic process"/>
    <property type="evidence" value="ECO:0007669"/>
    <property type="project" value="InterPro"/>
</dbReference>
<feature type="region of interest" description="Disordered" evidence="6">
    <location>
        <begin position="1"/>
        <end position="21"/>
    </location>
</feature>
<comment type="similarity">
    <text evidence="2 5">Belongs to the glycosyl hydrolase 43 family.</text>
</comment>
<gene>
    <name evidence="7" type="ORF">GGR13_003283</name>
</gene>
<evidence type="ECO:0000256" key="3">
    <source>
        <dbReference type="ARBA" id="ARBA00022801"/>
    </source>
</evidence>
<dbReference type="Gene3D" id="2.115.10.20">
    <property type="entry name" value="Glycosyl hydrolase domain, family 43"/>
    <property type="match status" value="1"/>
</dbReference>
<evidence type="ECO:0000256" key="1">
    <source>
        <dbReference type="ARBA" id="ARBA00004834"/>
    </source>
</evidence>
<keyword evidence="3 5" id="KW-0378">Hydrolase</keyword>
<evidence type="ECO:0000313" key="8">
    <source>
        <dbReference type="Proteomes" id="UP000545037"/>
    </source>
</evidence>
<dbReference type="Pfam" id="PF04616">
    <property type="entry name" value="Glyco_hydro_43"/>
    <property type="match status" value="1"/>
</dbReference>
<comment type="caution">
    <text evidence="7">The sequence shown here is derived from an EMBL/GenBank/DDBJ whole genome shotgun (WGS) entry which is preliminary data.</text>
</comment>
<organism evidence="7 8">
    <name type="scientific">Brevundimonas variabilis</name>
    <dbReference type="NCBI Taxonomy" id="74312"/>
    <lineage>
        <taxon>Bacteria</taxon>
        <taxon>Pseudomonadati</taxon>
        <taxon>Pseudomonadota</taxon>
        <taxon>Alphaproteobacteria</taxon>
        <taxon>Caulobacterales</taxon>
        <taxon>Caulobacteraceae</taxon>
        <taxon>Brevundimonas</taxon>
    </lineage>
</organism>
<dbReference type="InterPro" id="IPR050727">
    <property type="entry name" value="GH43_arabinanases"/>
</dbReference>
<dbReference type="GO" id="GO:0004553">
    <property type="term" value="F:hydrolase activity, hydrolyzing O-glycosyl compounds"/>
    <property type="evidence" value="ECO:0007669"/>
    <property type="project" value="InterPro"/>
</dbReference>
<sequence>MSLALFGTSSGSGAAAQESESDPHRYVLTSFANGNARAMSVYTSNDAATFTPLALAVYSPPTGLIRDPSIIRHSDGWYHVVYTTDWNGSEIGFARSRDLLHWEYQKNLHLPLDGITNAWAPEWFVDLDGSTHIVVSLSRSGTGGPFVPHLMTALDRDLGGWGPPRPMQGLGPNAIDTFIVHHDGRYQAFVKNETTKLIERATASSLEGPWTHVGTGDWAGWGSWTEGPALVRRPDGGWRIYFDEYVERRYWYSDSDDLVQWTPRRELVGLSGTVRHFTVLKQTPSEAP</sequence>
<evidence type="ECO:0000256" key="2">
    <source>
        <dbReference type="ARBA" id="ARBA00009865"/>
    </source>
</evidence>
<proteinExistence type="inferred from homology"/>
<dbReference type="RefSeq" id="WP_221230774.1">
    <property type="nucleotide sequence ID" value="NZ_JACHOR010000006.1"/>
</dbReference>
<comment type="pathway">
    <text evidence="1">Glycan metabolism; L-arabinan degradation.</text>
</comment>
<dbReference type="InterPro" id="IPR006710">
    <property type="entry name" value="Glyco_hydro_43"/>
</dbReference>
<feature type="compositionally biased region" description="Low complexity" evidence="6">
    <location>
        <begin position="1"/>
        <end position="18"/>
    </location>
</feature>
<keyword evidence="4 5" id="KW-0326">Glycosidase</keyword>
<evidence type="ECO:0000256" key="5">
    <source>
        <dbReference type="RuleBase" id="RU361187"/>
    </source>
</evidence>